<evidence type="ECO:0000313" key="3">
    <source>
        <dbReference type="EMBL" id="SJL16440.1"/>
    </source>
</evidence>
<feature type="region of interest" description="Disordered" evidence="1">
    <location>
        <begin position="195"/>
        <end position="260"/>
    </location>
</feature>
<sequence length="317" mass="34721">MFSSIILSALLFATATASPSVPQSTCHPVFENYAILTVSENTGKPYGRFSWSSNPAVGSPVVASVSPSRWYVQQNGDYNPPTYTIKNVDNLLFDVELNGGVLVMDNIDWSGSNVNQKWKIECASCPTEGQTGVVASGCNISPASSSANGLCSQNADTRKESTRCPKRAVRLCPNPTRQLPFLHLPPPSLPTSYPPFCDDIHLTDEPRPPSRVHELVSEARDTSQGITQRRDGAEPSLCRNGKDHDSDDKSPHQENKEPTAGMRAGLSQQHFQPTAFCHLVRAPSPKTDGWNQEVLKRFRYSDGIVMIYLAFSLLSLV</sequence>
<evidence type="ECO:0000313" key="4">
    <source>
        <dbReference type="Proteomes" id="UP000219338"/>
    </source>
</evidence>
<feature type="compositionally biased region" description="Basic and acidic residues" evidence="1">
    <location>
        <begin position="198"/>
        <end position="221"/>
    </location>
</feature>
<protein>
    <recommendedName>
        <fullName evidence="5">Ricin B lectin domain-containing protein</fullName>
    </recommendedName>
</protein>
<name>A0A284S619_ARMOS</name>
<accession>A0A284S619</accession>
<evidence type="ECO:0000256" key="1">
    <source>
        <dbReference type="SAM" id="MobiDB-lite"/>
    </source>
</evidence>
<feature type="chain" id="PRO_5012583214" description="Ricin B lectin domain-containing protein" evidence="2">
    <location>
        <begin position="18"/>
        <end position="317"/>
    </location>
</feature>
<proteinExistence type="predicted"/>
<dbReference type="Proteomes" id="UP000219338">
    <property type="component" value="Unassembled WGS sequence"/>
</dbReference>
<dbReference type="OrthoDB" id="2920504at2759"/>
<feature type="signal peptide" evidence="2">
    <location>
        <begin position="1"/>
        <end position="17"/>
    </location>
</feature>
<organism evidence="3 4">
    <name type="scientific">Armillaria ostoyae</name>
    <name type="common">Armillaria root rot fungus</name>
    <dbReference type="NCBI Taxonomy" id="47428"/>
    <lineage>
        <taxon>Eukaryota</taxon>
        <taxon>Fungi</taxon>
        <taxon>Dikarya</taxon>
        <taxon>Basidiomycota</taxon>
        <taxon>Agaricomycotina</taxon>
        <taxon>Agaricomycetes</taxon>
        <taxon>Agaricomycetidae</taxon>
        <taxon>Agaricales</taxon>
        <taxon>Marasmiineae</taxon>
        <taxon>Physalacriaceae</taxon>
        <taxon>Armillaria</taxon>
    </lineage>
</organism>
<reference evidence="4" key="1">
    <citation type="journal article" date="2017" name="Nat. Ecol. Evol.">
        <title>Genome expansion and lineage-specific genetic innovations in the forest pathogenic fungi Armillaria.</title>
        <authorList>
            <person name="Sipos G."/>
            <person name="Prasanna A.N."/>
            <person name="Walter M.C."/>
            <person name="O'Connor E."/>
            <person name="Balint B."/>
            <person name="Krizsan K."/>
            <person name="Kiss B."/>
            <person name="Hess J."/>
            <person name="Varga T."/>
            <person name="Slot J."/>
            <person name="Riley R."/>
            <person name="Boka B."/>
            <person name="Rigling D."/>
            <person name="Barry K."/>
            <person name="Lee J."/>
            <person name="Mihaltcheva S."/>
            <person name="LaButti K."/>
            <person name="Lipzen A."/>
            <person name="Waldron R."/>
            <person name="Moloney N.M."/>
            <person name="Sperisen C."/>
            <person name="Kredics L."/>
            <person name="Vagvoelgyi C."/>
            <person name="Patrignani A."/>
            <person name="Fitzpatrick D."/>
            <person name="Nagy I."/>
            <person name="Doyle S."/>
            <person name="Anderson J.B."/>
            <person name="Grigoriev I.V."/>
            <person name="Gueldener U."/>
            <person name="Muensterkoetter M."/>
            <person name="Nagy L.G."/>
        </authorList>
    </citation>
    <scope>NUCLEOTIDE SEQUENCE [LARGE SCALE GENOMIC DNA]</scope>
    <source>
        <strain evidence="4">C18/9</strain>
    </source>
</reference>
<feature type="compositionally biased region" description="Basic and acidic residues" evidence="1">
    <location>
        <begin position="240"/>
        <end position="257"/>
    </location>
</feature>
<dbReference type="AlphaFoldDB" id="A0A284S619"/>
<keyword evidence="2" id="KW-0732">Signal</keyword>
<gene>
    <name evidence="3" type="ORF">ARMOST_19964</name>
</gene>
<evidence type="ECO:0000256" key="2">
    <source>
        <dbReference type="SAM" id="SignalP"/>
    </source>
</evidence>
<keyword evidence="4" id="KW-1185">Reference proteome</keyword>
<evidence type="ECO:0008006" key="5">
    <source>
        <dbReference type="Google" id="ProtNLM"/>
    </source>
</evidence>
<dbReference type="EMBL" id="FUEG01000035">
    <property type="protein sequence ID" value="SJL16440.1"/>
    <property type="molecule type" value="Genomic_DNA"/>
</dbReference>